<evidence type="ECO:0000256" key="2">
    <source>
        <dbReference type="SAM" id="MobiDB-lite"/>
    </source>
</evidence>
<proteinExistence type="inferred from homology"/>
<gene>
    <name evidence="4" type="primary">LCN12</name>
</gene>
<feature type="compositionally biased region" description="Basic and acidic residues" evidence="2">
    <location>
        <begin position="229"/>
        <end position="241"/>
    </location>
</feature>
<dbReference type="Gene3D" id="2.40.128.20">
    <property type="match status" value="1"/>
</dbReference>
<dbReference type="Proteomes" id="UP000472268">
    <property type="component" value="Chromosome 13"/>
</dbReference>
<evidence type="ECO:0000256" key="1">
    <source>
        <dbReference type="ARBA" id="ARBA00006889"/>
    </source>
</evidence>
<evidence type="ECO:0000259" key="3">
    <source>
        <dbReference type="Pfam" id="PF00061"/>
    </source>
</evidence>
<feature type="compositionally biased region" description="Basic and acidic residues" evidence="2">
    <location>
        <begin position="190"/>
        <end position="204"/>
    </location>
</feature>
<dbReference type="AlphaFoldDB" id="A0A673VPW7"/>
<accession>A0A673VPW7</accession>
<keyword evidence="5" id="KW-1185">Reference proteome</keyword>
<feature type="domain" description="Lipocalin/cytosolic fatty-acid binding" evidence="3">
    <location>
        <begin position="287"/>
        <end position="389"/>
    </location>
</feature>
<evidence type="ECO:0000313" key="4">
    <source>
        <dbReference type="Ensembl" id="ENSSSUP00005035450.1"/>
    </source>
</evidence>
<dbReference type="PANTHER" id="PTHR11430">
    <property type="entry name" value="LIPOCALIN"/>
    <property type="match status" value="1"/>
</dbReference>
<dbReference type="InterPro" id="IPR000566">
    <property type="entry name" value="Lipocln_cytosolic_FA-bd_dom"/>
</dbReference>
<reference evidence="4" key="3">
    <citation type="submission" date="2025-09" db="UniProtKB">
        <authorList>
            <consortium name="Ensembl"/>
        </authorList>
    </citation>
    <scope>IDENTIFICATION</scope>
</reference>
<feature type="compositionally biased region" description="Basic and acidic residues" evidence="2">
    <location>
        <begin position="413"/>
        <end position="422"/>
    </location>
</feature>
<dbReference type="Pfam" id="PF00061">
    <property type="entry name" value="Lipocalin"/>
    <property type="match status" value="1"/>
</dbReference>
<dbReference type="Ensembl" id="ENSSSUT00005040379.1">
    <property type="protein sequence ID" value="ENSSSUP00005035450.1"/>
    <property type="gene ID" value="ENSSSUG00005022733.1"/>
</dbReference>
<protein>
    <recommendedName>
        <fullName evidence="3">Lipocalin/cytosolic fatty-acid binding domain-containing protein</fullName>
    </recommendedName>
</protein>
<dbReference type="GO" id="GO:0005615">
    <property type="term" value="C:extracellular space"/>
    <property type="evidence" value="ECO:0007669"/>
    <property type="project" value="TreeGrafter"/>
</dbReference>
<feature type="compositionally biased region" description="Basic and acidic residues" evidence="2">
    <location>
        <begin position="90"/>
        <end position="107"/>
    </location>
</feature>
<feature type="compositionally biased region" description="Low complexity" evidence="2">
    <location>
        <begin position="108"/>
        <end position="118"/>
    </location>
</feature>
<reference evidence="4" key="2">
    <citation type="submission" date="2025-08" db="UniProtKB">
        <authorList>
            <consortium name="Ensembl"/>
        </authorList>
    </citation>
    <scope>IDENTIFICATION</scope>
</reference>
<feature type="region of interest" description="Disordered" evidence="2">
    <location>
        <begin position="165"/>
        <end position="272"/>
    </location>
</feature>
<feature type="compositionally biased region" description="Gly residues" evidence="2">
    <location>
        <begin position="129"/>
        <end position="139"/>
    </location>
</feature>
<evidence type="ECO:0000313" key="5">
    <source>
        <dbReference type="Proteomes" id="UP000472268"/>
    </source>
</evidence>
<dbReference type="InterPro" id="IPR002345">
    <property type="entry name" value="Lipocalin"/>
</dbReference>
<organism evidence="4 5">
    <name type="scientific">Suricata suricatta</name>
    <name type="common">Meerkat</name>
    <dbReference type="NCBI Taxonomy" id="37032"/>
    <lineage>
        <taxon>Eukaryota</taxon>
        <taxon>Metazoa</taxon>
        <taxon>Chordata</taxon>
        <taxon>Craniata</taxon>
        <taxon>Vertebrata</taxon>
        <taxon>Euteleostomi</taxon>
        <taxon>Mammalia</taxon>
        <taxon>Eutheria</taxon>
        <taxon>Laurasiatheria</taxon>
        <taxon>Carnivora</taxon>
        <taxon>Feliformia</taxon>
        <taxon>Herpestidae</taxon>
        <taxon>Suricata</taxon>
    </lineage>
</organism>
<feature type="region of interest" description="Disordered" evidence="2">
    <location>
        <begin position="77"/>
        <end position="151"/>
    </location>
</feature>
<reference evidence="4 5" key="1">
    <citation type="submission" date="2019-05" db="EMBL/GenBank/DDBJ databases">
        <title>A Chromosome-scale Meerkat (S. suricatta) Genome Assembly.</title>
        <authorList>
            <person name="Dudchenko O."/>
            <person name="Lieberman Aiden E."/>
            <person name="Tung J."/>
            <person name="Barreiro L.B."/>
            <person name="Clutton-Brock T.H."/>
        </authorList>
    </citation>
    <scope>NUCLEOTIDE SEQUENCE [LARGE SCALE GENOMIC DNA]</scope>
</reference>
<feature type="region of interest" description="Disordered" evidence="2">
    <location>
        <begin position="407"/>
        <end position="444"/>
    </location>
</feature>
<dbReference type="GO" id="GO:0036094">
    <property type="term" value="F:small molecule binding"/>
    <property type="evidence" value="ECO:0007669"/>
    <property type="project" value="InterPro"/>
</dbReference>
<dbReference type="SUPFAM" id="SSF50814">
    <property type="entry name" value="Lipocalins"/>
    <property type="match status" value="1"/>
</dbReference>
<sequence>MAAPGAGTARTLPVGTGLDMARCGGDPPTSLQLSAGPSHRVVPRVLLLPRAAPTPAPGRVRASGIPGLQPLSPPALPGAPVARDCVPGKGEPRAPRPSFRGERKELGSSRGRVLLLLFGRRRAPEGPPGMEGSGEGGPGVQPAPADPALLRAGCEDGCRLPARRVTRLRERTRAQLPPPRQTAGGQRHVRVSDQSHWRWEEPRRGGSRHPPRNLGPDVRVEGAPSLPLGREEWAGGPERRPRGSPQAGRTRPASTAAGASWPKAGLGPRKGGCFQGPSAGFLPHPFQGEWFVVGLAGSTHRKTDRSLLNPFTATFEQDGNRRLKVSYAMTRGHRCVTWSYVLVPAAQPGGFTVDSTEAPGRDPEEVQVYDTDYSTFALMLSRRQSGSQSIRRVSLLCAGAICQPGERSGPLGEQHRLPRPDKQQALGPRQEPGPSVGTCPRASGALGEPGRCVGTVLGVYLWSPGSPRRFSLSTQ</sequence>
<dbReference type="InterPro" id="IPR012674">
    <property type="entry name" value="Calycin"/>
</dbReference>
<name>A0A673VPW7_SURSU</name>
<dbReference type="PANTHER" id="PTHR11430:SF12">
    <property type="entry name" value="EPIDIDYMAL-SPECIFIC LIPOCALIN-12"/>
    <property type="match status" value="1"/>
</dbReference>
<comment type="similarity">
    <text evidence="1">Belongs to the calycin superfamily. Lipocalin family.</text>
</comment>